<gene>
    <name evidence="2" type="ORF">A45J_1095</name>
</gene>
<evidence type="ECO:0000313" key="2">
    <source>
        <dbReference type="EMBL" id="GER93356.1"/>
    </source>
</evidence>
<keyword evidence="1" id="KW-1133">Transmembrane helix</keyword>
<reference evidence="2" key="1">
    <citation type="submission" date="2019-10" db="EMBL/GenBank/DDBJ databases">
        <title>Metagenomic sequencing of thiosulfate-disproportionating enrichment culture.</title>
        <authorList>
            <person name="Umezawa K."/>
            <person name="Kojima H."/>
            <person name="Fukui M."/>
        </authorList>
    </citation>
    <scope>NUCLEOTIDE SEQUENCE</scope>
    <source>
        <strain evidence="2">45J</strain>
    </source>
</reference>
<organism evidence="2">
    <name type="scientific">hot springs metagenome</name>
    <dbReference type="NCBI Taxonomy" id="433727"/>
    <lineage>
        <taxon>unclassified sequences</taxon>
        <taxon>metagenomes</taxon>
        <taxon>ecological metagenomes</taxon>
    </lineage>
</organism>
<sequence>MAEKTNGVCWRSIIILSIFCIMAGFGGGITVQNVLSGGNHAAWVSVGYGIVAGVFIAISVVIFKTVLSSLKQQ</sequence>
<keyword evidence="1" id="KW-0812">Transmembrane</keyword>
<evidence type="ECO:0008006" key="3">
    <source>
        <dbReference type="Google" id="ProtNLM"/>
    </source>
</evidence>
<accession>A0A5J4L717</accession>
<feature type="transmembrane region" description="Helical" evidence="1">
    <location>
        <begin position="12"/>
        <end position="35"/>
    </location>
</feature>
<evidence type="ECO:0000256" key="1">
    <source>
        <dbReference type="SAM" id="Phobius"/>
    </source>
</evidence>
<feature type="transmembrane region" description="Helical" evidence="1">
    <location>
        <begin position="41"/>
        <end position="63"/>
    </location>
</feature>
<comment type="caution">
    <text evidence="2">The sequence shown here is derived from an EMBL/GenBank/DDBJ whole genome shotgun (WGS) entry which is preliminary data.</text>
</comment>
<dbReference type="AlphaFoldDB" id="A0A5J4L717"/>
<keyword evidence="1" id="KW-0472">Membrane</keyword>
<proteinExistence type="predicted"/>
<name>A0A5J4L717_9ZZZZ</name>
<dbReference type="EMBL" id="BLAB01000001">
    <property type="protein sequence ID" value="GER93356.1"/>
    <property type="molecule type" value="Genomic_DNA"/>
</dbReference>
<protein>
    <recommendedName>
        <fullName evidence="3">DUF3955 domain-containing protein</fullName>
    </recommendedName>
</protein>